<sequence>APPLVLAAARAIGRSPQRLLPLWRQHRRNAGAPDTAVAGGSRPLVPSPATRVARIPADVLTDLRRLRDSALPGVNMFAVQTCALHEAFAAAGLDVDPTVTVPFDVRRYLPDGHDTLASFSAGLDFTLDGDDGPRRLQAEMTAAARMARPVANLVAGTVKTRAAMRSGRHAEPLLPDRPRLRLLHSSIGTVPRNPWAFSDPGRARILVASDPAGPCGVTVTSATVTGALWLTAEFHDTVFDAGKIAAALASVPEQIRKLLG</sequence>
<comment type="caution">
    <text evidence="1">The sequence shown here is derived from an EMBL/GenBank/DDBJ whole genome shotgun (WGS) entry which is preliminary data.</text>
</comment>
<evidence type="ECO:0000313" key="1">
    <source>
        <dbReference type="EMBL" id="EJZ04199.1"/>
    </source>
</evidence>
<evidence type="ECO:0000313" key="2">
    <source>
        <dbReference type="Proteomes" id="UP000006072"/>
    </source>
</evidence>
<accession>K0UZM0</accession>
<keyword evidence="2" id="KW-1185">Reference proteome</keyword>
<dbReference type="AlphaFoldDB" id="K0UZM0"/>
<reference evidence="1 2" key="1">
    <citation type="journal article" date="2012" name="J. Bacteriol.">
        <title>Complete Genome Sequence of Mycobacterium vaccae Type Strain ATCC 25954.</title>
        <authorList>
            <person name="Ho Y.S."/>
            <person name="Adroub S.A."/>
            <person name="Abadi M."/>
            <person name="Al Alwan B."/>
            <person name="Alkhateeb R."/>
            <person name="Gao G."/>
            <person name="Ragab A."/>
            <person name="Ali S."/>
            <person name="van Soolingen D."/>
            <person name="Bitter W."/>
            <person name="Pain A."/>
            <person name="Abdallah A.M."/>
        </authorList>
    </citation>
    <scope>NUCLEOTIDE SEQUENCE [LARGE SCALE GENOMIC DNA]</scope>
    <source>
        <strain evidence="1 2">ATCC 25954</strain>
    </source>
</reference>
<gene>
    <name evidence="1" type="ORF">MVAC_29820</name>
</gene>
<feature type="non-terminal residue" evidence="1">
    <location>
        <position position="1"/>
    </location>
</feature>
<organism evidence="1 2">
    <name type="scientific">Mycolicibacterium vaccae ATCC 25954</name>
    <dbReference type="NCBI Taxonomy" id="1194972"/>
    <lineage>
        <taxon>Bacteria</taxon>
        <taxon>Bacillati</taxon>
        <taxon>Actinomycetota</taxon>
        <taxon>Actinomycetes</taxon>
        <taxon>Mycobacteriales</taxon>
        <taxon>Mycobacteriaceae</taxon>
        <taxon>Mycolicibacterium</taxon>
    </lineage>
</organism>
<dbReference type="Proteomes" id="UP000006072">
    <property type="component" value="Unassembled WGS sequence"/>
</dbReference>
<protein>
    <submittedName>
        <fullName evidence="1">Uncharacterized protein</fullName>
    </submittedName>
</protein>
<dbReference type="PATRIC" id="fig|1194972.3.peg.5890"/>
<dbReference type="eggNOG" id="COG2244">
    <property type="taxonomic scope" value="Bacteria"/>
</dbReference>
<name>K0UZM0_MYCVA</name>
<dbReference type="EMBL" id="ALQA01000141">
    <property type="protein sequence ID" value="EJZ04199.1"/>
    <property type="molecule type" value="Genomic_DNA"/>
</dbReference>
<dbReference type="HOGENOM" id="CLU_1071592_0_0_11"/>
<proteinExistence type="predicted"/>